<reference evidence="2 3" key="1">
    <citation type="journal article" date="2012" name="J. Bacteriol.">
        <title>Draft Genome Sequence of Oceaniovalibus guishaninsula JLT2003T.</title>
        <authorList>
            <person name="Tang K."/>
            <person name="Liu K."/>
            <person name="Jiao N."/>
        </authorList>
    </citation>
    <scope>NUCLEOTIDE SEQUENCE [LARGE SCALE GENOMIC DNA]</scope>
    <source>
        <strain evidence="2 3">JLT2003</strain>
    </source>
</reference>
<feature type="region of interest" description="Disordered" evidence="1">
    <location>
        <begin position="21"/>
        <end position="48"/>
    </location>
</feature>
<sequence>MRRSLAFDRAPSLPPVFDVTMTATAARPSQPAAAADPSVQSEPPSTAGKLSVTLHVPANGTDIEAVAAVAAIGARLEHVIEGRLAPTRTSVRFYHPRDRAASESLARTLGGQAQDFASFRPLPPPGTVDILLTAPAFSGSGLDRRPDGR</sequence>
<dbReference type="Proteomes" id="UP000006765">
    <property type="component" value="Unassembled WGS sequence"/>
</dbReference>
<protein>
    <submittedName>
        <fullName evidence="2">Uncharacterized protein</fullName>
    </submittedName>
</protein>
<gene>
    <name evidence="2" type="ORF">OCGS_2748</name>
</gene>
<evidence type="ECO:0000313" key="3">
    <source>
        <dbReference type="Proteomes" id="UP000006765"/>
    </source>
</evidence>
<accession>K2H998</accession>
<feature type="compositionally biased region" description="Low complexity" evidence="1">
    <location>
        <begin position="23"/>
        <end position="37"/>
    </location>
</feature>
<proteinExistence type="predicted"/>
<evidence type="ECO:0000313" key="2">
    <source>
        <dbReference type="EMBL" id="EKE43157.1"/>
    </source>
</evidence>
<dbReference type="EMBL" id="AMGO01000068">
    <property type="protein sequence ID" value="EKE43157.1"/>
    <property type="molecule type" value="Genomic_DNA"/>
</dbReference>
<name>K2H998_9RHOB</name>
<organism evidence="2 3">
    <name type="scientific">Oceaniovalibus guishaninsula JLT2003</name>
    <dbReference type="NCBI Taxonomy" id="1231392"/>
    <lineage>
        <taxon>Bacteria</taxon>
        <taxon>Pseudomonadati</taxon>
        <taxon>Pseudomonadota</taxon>
        <taxon>Alphaproteobacteria</taxon>
        <taxon>Rhodobacterales</taxon>
        <taxon>Roseobacteraceae</taxon>
        <taxon>Oceaniovalibus</taxon>
    </lineage>
</organism>
<dbReference type="AlphaFoldDB" id="K2H998"/>
<evidence type="ECO:0000256" key="1">
    <source>
        <dbReference type="SAM" id="MobiDB-lite"/>
    </source>
</evidence>
<keyword evidence="3" id="KW-1185">Reference proteome</keyword>
<comment type="caution">
    <text evidence="2">The sequence shown here is derived from an EMBL/GenBank/DDBJ whole genome shotgun (WGS) entry which is preliminary data.</text>
</comment>